<evidence type="ECO:0000313" key="1">
    <source>
        <dbReference type="EMBL" id="ACY90976.1"/>
    </source>
</evidence>
<keyword evidence="2" id="KW-1185">Reference proteome</keyword>
<gene>
    <name evidence="1" type="ordered locus">STM14_4598</name>
</gene>
<dbReference type="HOGENOM" id="CLU_215455_0_0_6"/>
<organism evidence="1 2">
    <name type="scientific">Salmonella typhimurium (strain 14028s / SGSC 2262)</name>
    <dbReference type="NCBI Taxonomy" id="588858"/>
    <lineage>
        <taxon>Bacteria</taxon>
        <taxon>Pseudomonadati</taxon>
        <taxon>Pseudomonadota</taxon>
        <taxon>Gammaproteobacteria</taxon>
        <taxon>Enterobacterales</taxon>
        <taxon>Enterobacteriaceae</taxon>
        <taxon>Salmonella</taxon>
    </lineage>
</organism>
<dbReference type="AlphaFoldDB" id="A0A0F6B8X4"/>
<sequence>MTEPLRHIYSMAHILMLENRPDVLTSAASYPFSWHKKSPAISGGARQGAH</sequence>
<dbReference type="KEGG" id="seo:STM14_4598"/>
<evidence type="ECO:0000313" key="2">
    <source>
        <dbReference type="Proteomes" id="UP000002695"/>
    </source>
</evidence>
<dbReference type="Proteomes" id="UP000002695">
    <property type="component" value="Chromosome"/>
</dbReference>
<reference evidence="1 2" key="1">
    <citation type="journal article" date="2010" name="J. Bacteriol.">
        <title>Short-term signatures of evolutionary change in the Salmonella enterica serovar typhimurium 14028 genome.</title>
        <authorList>
            <person name="Jarvik T."/>
            <person name="Smillie C."/>
            <person name="Groisman E.A."/>
            <person name="Ochman H."/>
        </authorList>
    </citation>
    <scope>NUCLEOTIDE SEQUENCE [LARGE SCALE GENOMIC DNA]</scope>
    <source>
        <strain evidence="2">14028s / SGSC 2262</strain>
    </source>
</reference>
<name>A0A0F6B8X4_SALT1</name>
<protein>
    <submittedName>
        <fullName evidence="1">Uncharacterized protein</fullName>
    </submittedName>
</protein>
<proteinExistence type="predicted"/>
<accession>A0A0F6B8X4</accession>
<dbReference type="EMBL" id="CP001363">
    <property type="protein sequence ID" value="ACY90976.1"/>
    <property type="molecule type" value="Genomic_DNA"/>
</dbReference>